<comment type="catalytic activity">
    <reaction evidence="20">
        <text>L-seryl-[protein] + ATP = O-phospho-L-seryl-[protein] + ADP + H(+)</text>
        <dbReference type="Rhea" id="RHEA:17989"/>
        <dbReference type="Rhea" id="RHEA-COMP:9863"/>
        <dbReference type="Rhea" id="RHEA-COMP:11604"/>
        <dbReference type="ChEBI" id="CHEBI:15378"/>
        <dbReference type="ChEBI" id="CHEBI:29999"/>
        <dbReference type="ChEBI" id="CHEBI:30616"/>
        <dbReference type="ChEBI" id="CHEBI:83421"/>
        <dbReference type="ChEBI" id="CHEBI:456216"/>
        <dbReference type="EC" id="2.7.11.1"/>
    </reaction>
</comment>
<feature type="domain" description="Myosin motor" evidence="25">
    <location>
        <begin position="341"/>
        <end position="1029"/>
    </location>
</feature>
<dbReference type="Pfam" id="PF00612">
    <property type="entry name" value="IQ"/>
    <property type="match status" value="2"/>
</dbReference>
<dbReference type="Gene3D" id="1.10.510.10">
    <property type="entry name" value="Transferase(Phosphotransferase) domain 1"/>
    <property type="match status" value="1"/>
</dbReference>
<keyword evidence="13 21" id="KW-0518">Myosin</keyword>
<keyword evidence="14 21" id="KW-0505">Motor protein</keyword>
<evidence type="ECO:0000256" key="4">
    <source>
        <dbReference type="ARBA" id="ARBA00012513"/>
    </source>
</evidence>
<dbReference type="GO" id="GO:0003779">
    <property type="term" value="F:actin binding"/>
    <property type="evidence" value="ECO:0007669"/>
    <property type="project" value="UniProtKB-KW"/>
</dbReference>
<evidence type="ECO:0000256" key="3">
    <source>
        <dbReference type="ARBA" id="ARBA00006998"/>
    </source>
</evidence>
<dbReference type="Proteomes" id="UP001187531">
    <property type="component" value="Unassembled WGS sequence"/>
</dbReference>
<comment type="catalytic activity">
    <reaction evidence="19">
        <text>L-threonyl-[protein] + ATP = O-phospho-L-threonyl-[protein] + ADP + H(+)</text>
        <dbReference type="Rhea" id="RHEA:46608"/>
        <dbReference type="Rhea" id="RHEA-COMP:11060"/>
        <dbReference type="Rhea" id="RHEA-COMP:11605"/>
        <dbReference type="ChEBI" id="CHEBI:15378"/>
        <dbReference type="ChEBI" id="CHEBI:30013"/>
        <dbReference type="ChEBI" id="CHEBI:30616"/>
        <dbReference type="ChEBI" id="CHEBI:61977"/>
        <dbReference type="ChEBI" id="CHEBI:456216"/>
        <dbReference type="EC" id="2.7.11.1"/>
    </reaction>
</comment>
<dbReference type="GO" id="GO:0004674">
    <property type="term" value="F:protein serine/threonine kinase activity"/>
    <property type="evidence" value="ECO:0007669"/>
    <property type="project" value="UniProtKB-KW"/>
</dbReference>
<comment type="similarity">
    <text evidence="3">In the C-terminal section; belongs to the TRAFAC class myosin-kinesin ATPase superfamily. Myosin family.</text>
</comment>
<evidence type="ECO:0000256" key="17">
    <source>
        <dbReference type="ARBA" id="ARBA00023273"/>
    </source>
</evidence>
<dbReference type="Gene3D" id="3.40.850.10">
    <property type="entry name" value="Kinesin motor domain"/>
    <property type="match status" value="1"/>
</dbReference>
<sequence length="1423" mass="164023">MTYRGKSRYLDFANLEDPTPRFELGVVIGVGTYGEVYEGIDRQNGNKKVAIKILERLGGYVTEAEEEYRILKDLCNHPNFPTFYGAFLKKGKISDEDQLWFALELCGGGSVSELVRSLNQRGKKMKECHIAYILKETIKAVQHLHLNHVMHRDIKGTNILLTSNGEVKIVDFGISRHLKKTMDKRNTAIGTPYWMAPEVIACDQKSEGGYDNRADVWSVGITAIELGDGNPPLSEVHPVRAMYQIMNNPPPLLKTWTEWSTEYNDFISECLVKNPEHRPVMMEVFEHPFIQQVPENEAQLKSELKILLEDANQNGTVSRTQEITMKAGYLKIDRKSQLQRIYLDDLCGIERPNDETVIDQLQHRFFSGYSYTYMGDVLISLNPHGEKRPLKEEDHMRYKSKARSDEAPHVLALADRAWQDMMHHKEQQNIVFTGETFSGKSYNFESTLEHLLFIGKSNQGVVQKLISASKIIDMFGNAATNFNENATRHIKYFEITFSKTGKVSGALIWSYMLEKWRVSNFILKNNSNFHIFYYFYFGLAKTSRLDKYYLEAEKDYNYLPTTNCTDADKYAESFIEFETLWKHFDFSKEETDFIYKTIAAILLLGEVDFDNGAIKNDGSKEVLGNVATLLEVDAKKLEWVLLNYCVIVQGEPIRNKQTLAESYASRDSLSRILYARAFEWLVNLINMKISVTRLVFGDPHAIGLLDLFGFECAETNSYEQLIINITNEQLAFHFNQSIFSWEMQDCKQEDIDSTGYTFFDNRPILDLLLMKPEGVLAFLDEECKATGDKSMFLGSLNQFLRSKYLEVKSDTEFTVAHYTGKVTYTTDDFIVKNRDFIPQEIIELLRFSGNAVISTVFKTKVTKTGHVTTAVTFQEKTLIRRFNTVSKGKFSQARQLLTQNQVLRHSLIEVLQRLVSGSCHYVRCIRPNSKASPDLFDREMVLHQVKAMGFLDTIKLRQRGFSCRINFKEFLRRYQFLAFDFDETVDVTPDNCRLLLIRLKIDGWAIGKTKVFLKYFAEEYLSRLYETQVKKIVKIQAMMRSYLARKRKSGSSVAVSKSALENKGRRRKSTDFSDNEAAIEIQRSFRGYQARKEYKPLIEKSHFGSATVEEEAVNIIQYYFRKWKKRSMFQQLMLYRQEKQQTLIYFCQQVHLYNQEACGNLRKFTSSIDLNVVQPVNRGTHKEAFKKIIPKVNKLPFGNKNLYFLDTAFMCANAFNKIKSEKKEVKERQRSLDWDEPMKQKDPFLKHSETNGYEKKSISKSPTGTSYNRFAGLSHQTKQVVSPISKPSIGQNKPIVQYSQYGGSREYSKLKTTRTDSSDEEKAERLSRPSHIQELQQRAATVSDTADAPFNFQAMLKKTNHSRASMKRQAPLAPQIPNHLPLQPRSHLLPGDSKEIQQKKKTLSPVRHEIAPGIVLEGTEEEL</sequence>
<evidence type="ECO:0000256" key="10">
    <source>
        <dbReference type="ARBA" id="ARBA00022741"/>
    </source>
</evidence>
<dbReference type="CDD" id="cd23767">
    <property type="entry name" value="IQCD"/>
    <property type="match status" value="1"/>
</dbReference>
<dbReference type="InterPro" id="IPR001609">
    <property type="entry name" value="Myosin_head_motor_dom-like"/>
</dbReference>
<evidence type="ECO:0000256" key="6">
    <source>
        <dbReference type="ARBA" id="ARBA00022527"/>
    </source>
</evidence>
<keyword evidence="11" id="KW-0418">Kinase</keyword>
<dbReference type="InterPro" id="IPR008271">
    <property type="entry name" value="Ser/Thr_kinase_AS"/>
</dbReference>
<feature type="binding site" evidence="21">
    <location>
        <begin position="434"/>
        <end position="441"/>
    </location>
    <ligand>
        <name>ATP</name>
        <dbReference type="ChEBI" id="CHEBI:30616"/>
    </ligand>
</feature>
<dbReference type="PANTHER" id="PTHR46256:SF2">
    <property type="entry name" value="NEITHER INACTIVATION NOR AFTERPOTENTIAL PROTEIN C"/>
    <property type="match status" value="1"/>
</dbReference>
<evidence type="ECO:0000313" key="26">
    <source>
        <dbReference type="EMBL" id="KAK2723782.1"/>
    </source>
</evidence>
<evidence type="ECO:0000256" key="14">
    <source>
        <dbReference type="ARBA" id="ARBA00023175"/>
    </source>
</evidence>
<dbReference type="InterPro" id="IPR011009">
    <property type="entry name" value="Kinase-like_dom_sf"/>
</dbReference>
<dbReference type="InterPro" id="IPR027417">
    <property type="entry name" value="P-loop_NTPase"/>
</dbReference>
<evidence type="ECO:0000256" key="5">
    <source>
        <dbReference type="ARBA" id="ARBA00022490"/>
    </source>
</evidence>
<comment type="subcellular location">
    <subcellularLocation>
        <location evidence="2">Cell projection</location>
    </subcellularLocation>
    <subcellularLocation>
        <location evidence="1">Cytoplasm</location>
        <location evidence="1">Cytoskeleton</location>
    </subcellularLocation>
</comment>
<feature type="compositionally biased region" description="Basic and acidic residues" evidence="23">
    <location>
        <begin position="1228"/>
        <end position="1257"/>
    </location>
</feature>
<dbReference type="Gene3D" id="1.20.5.190">
    <property type="match status" value="1"/>
</dbReference>
<dbReference type="EC" id="2.7.11.1" evidence="4"/>
<evidence type="ECO:0000256" key="18">
    <source>
        <dbReference type="ARBA" id="ARBA00023305"/>
    </source>
</evidence>
<accession>A0AA88IN95</accession>
<dbReference type="EMBL" id="JAVRJZ010000004">
    <property type="protein sequence ID" value="KAK2723782.1"/>
    <property type="molecule type" value="Genomic_DNA"/>
</dbReference>
<feature type="compositionally biased region" description="Basic and acidic residues" evidence="23">
    <location>
        <begin position="1306"/>
        <end position="1327"/>
    </location>
</feature>
<evidence type="ECO:0000256" key="20">
    <source>
        <dbReference type="ARBA" id="ARBA00048679"/>
    </source>
</evidence>
<keyword evidence="27" id="KW-1185">Reference proteome</keyword>
<feature type="region of interest" description="Disordered" evidence="23">
    <location>
        <begin position="1228"/>
        <end position="1269"/>
    </location>
</feature>
<keyword evidence="9" id="KW-0677">Repeat</keyword>
<organism evidence="26 27">
    <name type="scientific">Artemia franciscana</name>
    <name type="common">Brine shrimp</name>
    <name type="synonym">Artemia sanfranciscana</name>
    <dbReference type="NCBI Taxonomy" id="6661"/>
    <lineage>
        <taxon>Eukaryota</taxon>
        <taxon>Metazoa</taxon>
        <taxon>Ecdysozoa</taxon>
        <taxon>Arthropoda</taxon>
        <taxon>Crustacea</taxon>
        <taxon>Branchiopoda</taxon>
        <taxon>Anostraca</taxon>
        <taxon>Artemiidae</taxon>
        <taxon>Artemia</taxon>
    </lineage>
</organism>
<dbReference type="Gene3D" id="1.20.120.720">
    <property type="entry name" value="Myosin VI head, motor domain, U50 subdomain"/>
    <property type="match status" value="1"/>
</dbReference>
<dbReference type="PROSITE" id="PS51456">
    <property type="entry name" value="MYOSIN_MOTOR"/>
    <property type="match status" value="1"/>
</dbReference>
<evidence type="ECO:0000313" key="27">
    <source>
        <dbReference type="Proteomes" id="UP001187531"/>
    </source>
</evidence>
<keyword evidence="15 21" id="KW-0009">Actin-binding</keyword>
<reference evidence="26" key="1">
    <citation type="submission" date="2023-07" db="EMBL/GenBank/DDBJ databases">
        <title>Chromosome-level genome assembly of Artemia franciscana.</title>
        <authorList>
            <person name="Jo E."/>
        </authorList>
    </citation>
    <scope>NUCLEOTIDE SEQUENCE</scope>
    <source>
        <tissue evidence="26">Whole body</tissue>
    </source>
</reference>
<keyword evidence="16" id="KW-0206">Cytoskeleton</keyword>
<keyword evidence="18" id="KW-0844">Vision</keyword>
<evidence type="ECO:0000256" key="16">
    <source>
        <dbReference type="ARBA" id="ARBA00023212"/>
    </source>
</evidence>
<feature type="region of interest" description="Disordered" evidence="23">
    <location>
        <begin position="1300"/>
        <end position="1332"/>
    </location>
</feature>
<comment type="caution">
    <text evidence="26">The sequence shown here is derived from an EMBL/GenBank/DDBJ whole genome shotgun (WGS) entry which is preliminary data.</text>
</comment>
<proteinExistence type="inferred from homology"/>
<dbReference type="Gene3D" id="1.10.10.820">
    <property type="match status" value="1"/>
</dbReference>
<keyword evidence="8" id="KW-0808">Transferase</keyword>
<protein>
    <recommendedName>
        <fullName evidence="4">non-specific serine/threonine protein kinase</fullName>
        <ecNumber evidence="4">2.7.11.1</ecNumber>
    </recommendedName>
</protein>
<dbReference type="InterPro" id="IPR000048">
    <property type="entry name" value="IQ_motif_EF-hand-BS"/>
</dbReference>
<keyword evidence="17" id="KW-0966">Cell projection</keyword>
<dbReference type="Pfam" id="PF00069">
    <property type="entry name" value="Pkinase"/>
    <property type="match status" value="1"/>
</dbReference>
<evidence type="ECO:0000256" key="23">
    <source>
        <dbReference type="SAM" id="MobiDB-lite"/>
    </source>
</evidence>
<dbReference type="GO" id="GO:0016459">
    <property type="term" value="C:myosin complex"/>
    <property type="evidence" value="ECO:0007669"/>
    <property type="project" value="UniProtKB-KW"/>
</dbReference>
<evidence type="ECO:0000256" key="13">
    <source>
        <dbReference type="ARBA" id="ARBA00023123"/>
    </source>
</evidence>
<feature type="region of interest" description="Actin-binding" evidence="21">
    <location>
        <begin position="907"/>
        <end position="929"/>
    </location>
</feature>
<evidence type="ECO:0000256" key="7">
    <source>
        <dbReference type="ARBA" id="ARBA00022606"/>
    </source>
</evidence>
<comment type="similarity">
    <text evidence="21">Belongs to the TRAFAC class myosin-kinesin ATPase superfamily. Myosin family.</text>
</comment>
<evidence type="ECO:0000256" key="9">
    <source>
        <dbReference type="ARBA" id="ARBA00022737"/>
    </source>
</evidence>
<dbReference type="Gene3D" id="1.20.5.4820">
    <property type="match status" value="1"/>
</dbReference>
<dbReference type="SMART" id="SM00242">
    <property type="entry name" value="MYSc"/>
    <property type="match status" value="1"/>
</dbReference>
<feature type="domain" description="Protein kinase" evidence="24">
    <location>
        <begin position="22"/>
        <end position="290"/>
    </location>
</feature>
<evidence type="ECO:0000256" key="15">
    <source>
        <dbReference type="ARBA" id="ARBA00023203"/>
    </source>
</evidence>
<dbReference type="PROSITE" id="PS50096">
    <property type="entry name" value="IQ"/>
    <property type="match status" value="3"/>
</dbReference>
<dbReference type="GO" id="GO:0030832">
    <property type="term" value="P:regulation of actin filament length"/>
    <property type="evidence" value="ECO:0007669"/>
    <property type="project" value="TreeGrafter"/>
</dbReference>
<gene>
    <name evidence="26" type="ORF">QYM36_002204</name>
</gene>
<dbReference type="PROSITE" id="PS50011">
    <property type="entry name" value="PROTEIN_KINASE_DOM"/>
    <property type="match status" value="1"/>
</dbReference>
<keyword evidence="6" id="KW-0723">Serine/threonine-protein kinase</keyword>
<evidence type="ECO:0000256" key="2">
    <source>
        <dbReference type="ARBA" id="ARBA00004316"/>
    </source>
</evidence>
<dbReference type="SUPFAM" id="SSF56112">
    <property type="entry name" value="Protein kinase-like (PK-like)"/>
    <property type="match status" value="1"/>
</dbReference>
<dbReference type="SMART" id="SM00220">
    <property type="entry name" value="S_TKc"/>
    <property type="match status" value="1"/>
</dbReference>
<feature type="compositionally biased region" description="Polar residues" evidence="23">
    <location>
        <begin position="1259"/>
        <end position="1269"/>
    </location>
</feature>
<keyword evidence="7" id="KW-0716">Sensory transduction</keyword>
<keyword evidence="10 21" id="KW-0547">Nucleotide-binding</keyword>
<evidence type="ECO:0000256" key="21">
    <source>
        <dbReference type="PROSITE-ProRule" id="PRU00782"/>
    </source>
</evidence>
<dbReference type="InterPro" id="IPR036961">
    <property type="entry name" value="Kinesin_motor_dom_sf"/>
</dbReference>
<keyword evidence="12 21" id="KW-0067">ATP-binding</keyword>
<feature type="region of interest" description="Disordered" evidence="23">
    <location>
        <begin position="1054"/>
        <end position="1073"/>
    </location>
</feature>
<dbReference type="InterPro" id="IPR017441">
    <property type="entry name" value="Protein_kinase_ATP_BS"/>
</dbReference>
<evidence type="ECO:0000259" key="25">
    <source>
        <dbReference type="PROSITE" id="PS51456"/>
    </source>
</evidence>
<dbReference type="SMART" id="SM00015">
    <property type="entry name" value="IQ"/>
    <property type="match status" value="3"/>
</dbReference>
<dbReference type="PANTHER" id="PTHR46256">
    <property type="entry name" value="AGAP011099-PA"/>
    <property type="match status" value="1"/>
</dbReference>
<dbReference type="GO" id="GO:0000146">
    <property type="term" value="F:microfilament motor activity"/>
    <property type="evidence" value="ECO:0007669"/>
    <property type="project" value="TreeGrafter"/>
</dbReference>
<evidence type="ECO:0000256" key="19">
    <source>
        <dbReference type="ARBA" id="ARBA00047899"/>
    </source>
</evidence>
<dbReference type="Gene3D" id="1.20.58.530">
    <property type="match status" value="1"/>
</dbReference>
<dbReference type="InterPro" id="IPR000719">
    <property type="entry name" value="Prot_kinase_dom"/>
</dbReference>
<dbReference type="GO" id="GO:0042995">
    <property type="term" value="C:cell projection"/>
    <property type="evidence" value="ECO:0007669"/>
    <property type="project" value="UniProtKB-SubCell"/>
</dbReference>
<name>A0AA88IN95_ARTSF</name>
<evidence type="ECO:0000259" key="24">
    <source>
        <dbReference type="PROSITE" id="PS50011"/>
    </source>
</evidence>
<dbReference type="GO" id="GO:0005737">
    <property type="term" value="C:cytoplasm"/>
    <property type="evidence" value="ECO:0007669"/>
    <property type="project" value="UniProtKB-ARBA"/>
</dbReference>
<dbReference type="PRINTS" id="PR00193">
    <property type="entry name" value="MYOSINHEAVY"/>
</dbReference>
<dbReference type="InterPro" id="IPR052409">
    <property type="entry name" value="Myosin-III_kinase_activity"/>
</dbReference>
<dbReference type="SUPFAM" id="SSF52540">
    <property type="entry name" value="P-loop containing nucleoside triphosphate hydrolases"/>
    <property type="match status" value="1"/>
</dbReference>
<evidence type="ECO:0000256" key="11">
    <source>
        <dbReference type="ARBA" id="ARBA00022777"/>
    </source>
</evidence>
<dbReference type="PROSITE" id="PS00107">
    <property type="entry name" value="PROTEIN_KINASE_ATP"/>
    <property type="match status" value="1"/>
</dbReference>
<dbReference type="GO" id="GO:0005524">
    <property type="term" value="F:ATP binding"/>
    <property type="evidence" value="ECO:0007669"/>
    <property type="project" value="UniProtKB-UniRule"/>
</dbReference>
<dbReference type="PROSITE" id="PS00108">
    <property type="entry name" value="PROTEIN_KINASE_ST"/>
    <property type="match status" value="1"/>
</dbReference>
<feature type="binding site" evidence="22">
    <location>
        <position position="52"/>
    </location>
    <ligand>
        <name>ATP</name>
        <dbReference type="ChEBI" id="CHEBI:30616"/>
    </ligand>
</feature>
<evidence type="ECO:0000256" key="12">
    <source>
        <dbReference type="ARBA" id="ARBA00022840"/>
    </source>
</evidence>
<evidence type="ECO:0000256" key="1">
    <source>
        <dbReference type="ARBA" id="ARBA00004245"/>
    </source>
</evidence>
<dbReference type="FunFam" id="1.10.510.10:FF:000421">
    <property type="entry name" value="Serine/threonine-protein kinase PAK 6"/>
    <property type="match status" value="1"/>
</dbReference>
<dbReference type="GO" id="GO:0007601">
    <property type="term" value="P:visual perception"/>
    <property type="evidence" value="ECO:0007669"/>
    <property type="project" value="UniProtKB-KW"/>
</dbReference>
<evidence type="ECO:0000256" key="22">
    <source>
        <dbReference type="PROSITE-ProRule" id="PRU10141"/>
    </source>
</evidence>
<keyword evidence="5" id="KW-0963">Cytoplasm</keyword>
<dbReference type="Pfam" id="PF00063">
    <property type="entry name" value="Myosin_head"/>
    <property type="match status" value="1"/>
</dbReference>
<evidence type="ECO:0000256" key="8">
    <source>
        <dbReference type="ARBA" id="ARBA00022679"/>
    </source>
</evidence>